<dbReference type="Pfam" id="PF00535">
    <property type="entry name" value="Glycos_transf_2"/>
    <property type="match status" value="1"/>
</dbReference>
<organism evidence="2 3">
    <name type="scientific">Motilibacter deserti</name>
    <dbReference type="NCBI Taxonomy" id="2714956"/>
    <lineage>
        <taxon>Bacteria</taxon>
        <taxon>Bacillati</taxon>
        <taxon>Actinomycetota</taxon>
        <taxon>Actinomycetes</taxon>
        <taxon>Motilibacterales</taxon>
        <taxon>Motilibacteraceae</taxon>
        <taxon>Motilibacter</taxon>
    </lineage>
</organism>
<feature type="domain" description="Glycosyltransferase 2-like" evidence="1">
    <location>
        <begin position="22"/>
        <end position="188"/>
    </location>
</feature>
<gene>
    <name evidence="2" type="ORF">G9H71_06650</name>
</gene>
<evidence type="ECO:0000313" key="2">
    <source>
        <dbReference type="EMBL" id="NHC13460.1"/>
    </source>
</evidence>
<keyword evidence="3" id="KW-1185">Reference proteome</keyword>
<dbReference type="InterPro" id="IPR050834">
    <property type="entry name" value="Glycosyltransf_2"/>
</dbReference>
<dbReference type="EMBL" id="JAANNP010000002">
    <property type="protein sequence ID" value="NHC13460.1"/>
    <property type="molecule type" value="Genomic_DNA"/>
</dbReference>
<accession>A0ABX0GUZ0</accession>
<evidence type="ECO:0000259" key="1">
    <source>
        <dbReference type="Pfam" id="PF00535"/>
    </source>
</evidence>
<evidence type="ECO:0000313" key="3">
    <source>
        <dbReference type="Proteomes" id="UP000800981"/>
    </source>
</evidence>
<dbReference type="InterPro" id="IPR029044">
    <property type="entry name" value="Nucleotide-diphossugar_trans"/>
</dbReference>
<name>A0ABX0GUZ0_9ACTN</name>
<dbReference type="Proteomes" id="UP000800981">
    <property type="component" value="Unassembled WGS sequence"/>
</dbReference>
<dbReference type="Gene3D" id="3.90.550.10">
    <property type="entry name" value="Spore Coat Polysaccharide Biosynthesis Protein SpsA, Chain A"/>
    <property type="match status" value="1"/>
</dbReference>
<comment type="caution">
    <text evidence="2">The sequence shown here is derived from an EMBL/GenBank/DDBJ whole genome shotgun (WGS) entry which is preliminary data.</text>
</comment>
<dbReference type="SUPFAM" id="SSF53448">
    <property type="entry name" value="Nucleotide-diphospho-sugar transferases"/>
    <property type="match status" value="1"/>
</dbReference>
<dbReference type="PANTHER" id="PTHR43685">
    <property type="entry name" value="GLYCOSYLTRANSFERASE"/>
    <property type="match status" value="1"/>
</dbReference>
<reference evidence="2 3" key="1">
    <citation type="submission" date="2020-03" db="EMBL/GenBank/DDBJ databases">
        <title>Two novel Motilibacter sp.</title>
        <authorList>
            <person name="Liu S."/>
        </authorList>
    </citation>
    <scope>NUCLEOTIDE SEQUENCE [LARGE SCALE GENOMIC DNA]</scope>
    <source>
        <strain evidence="2 3">E257</strain>
    </source>
</reference>
<sequence>MEPQAVALPELDAPVRPRDLGVVVCAYTLDRWDDLVAAVESLLTQVEPVGEVVVVVDHNEALLERARARWPELAVVPNAGQQGLSGARDTGVAATSSPVVAFLDDDAAAAADWSGRLADAYSGGPVLGVGGHIEPAWPAGPVGRPSWWPPEFDWVVGCSYRGLPTRRSPVRNSIGANMSFRRSVLDAVGGFAGSIGRVGTRPTGGEETELCIRARSRFPGAEVVHEPAAVVRHRVTPERATVGYFRRRCLGEGLTKVQVGRLATHDEALASERAYVVRTLPAGFLRGLASGDPRRGLMVVLGLAWTGWGYLVARARA</sequence>
<proteinExistence type="predicted"/>
<protein>
    <submittedName>
        <fullName evidence="2">Glycosyltransferase family 2 protein</fullName>
    </submittedName>
</protein>
<dbReference type="InterPro" id="IPR001173">
    <property type="entry name" value="Glyco_trans_2-like"/>
</dbReference>
<dbReference type="PANTHER" id="PTHR43685:SF3">
    <property type="entry name" value="SLR2126 PROTEIN"/>
    <property type="match status" value="1"/>
</dbReference>